<evidence type="ECO:0000313" key="2">
    <source>
        <dbReference type="EMBL" id="OLQ12731.1"/>
    </source>
</evidence>
<feature type="compositionally biased region" description="Acidic residues" evidence="1">
    <location>
        <begin position="115"/>
        <end position="127"/>
    </location>
</feature>
<comment type="caution">
    <text evidence="2">The sequence shown here is derived from an EMBL/GenBank/DDBJ whole genome shotgun (WGS) entry which is preliminary data.</text>
</comment>
<name>A0A1Q9EZA2_SYMMI</name>
<accession>A0A1Q9EZA2</accession>
<dbReference type="EMBL" id="LSRX01000038">
    <property type="protein sequence ID" value="OLQ12731.1"/>
    <property type="molecule type" value="Genomic_DNA"/>
</dbReference>
<gene>
    <name evidence="2" type="ORF">AK812_SmicGene3221</name>
</gene>
<evidence type="ECO:0000256" key="1">
    <source>
        <dbReference type="SAM" id="MobiDB-lite"/>
    </source>
</evidence>
<keyword evidence="3" id="KW-1185">Reference proteome</keyword>
<reference evidence="2 3" key="1">
    <citation type="submission" date="2016-02" db="EMBL/GenBank/DDBJ databases">
        <title>Genome analysis of coral dinoflagellate symbionts highlights evolutionary adaptations to a symbiotic lifestyle.</title>
        <authorList>
            <person name="Aranda M."/>
            <person name="Li Y."/>
            <person name="Liew Y.J."/>
            <person name="Baumgarten S."/>
            <person name="Simakov O."/>
            <person name="Wilson M."/>
            <person name="Piel J."/>
            <person name="Ashoor H."/>
            <person name="Bougouffa S."/>
            <person name="Bajic V.B."/>
            <person name="Ryu T."/>
            <person name="Ravasi T."/>
            <person name="Bayer T."/>
            <person name="Micklem G."/>
            <person name="Kim H."/>
            <person name="Bhak J."/>
            <person name="Lajeunesse T.C."/>
            <person name="Voolstra C.R."/>
        </authorList>
    </citation>
    <scope>NUCLEOTIDE SEQUENCE [LARGE SCALE GENOMIC DNA]</scope>
    <source>
        <strain evidence="2 3">CCMP2467</strain>
    </source>
</reference>
<dbReference type="Proteomes" id="UP000186817">
    <property type="component" value="Unassembled WGS sequence"/>
</dbReference>
<dbReference type="AlphaFoldDB" id="A0A1Q9EZA2"/>
<organism evidence="2 3">
    <name type="scientific">Symbiodinium microadriaticum</name>
    <name type="common">Dinoflagellate</name>
    <name type="synonym">Zooxanthella microadriatica</name>
    <dbReference type="NCBI Taxonomy" id="2951"/>
    <lineage>
        <taxon>Eukaryota</taxon>
        <taxon>Sar</taxon>
        <taxon>Alveolata</taxon>
        <taxon>Dinophyceae</taxon>
        <taxon>Suessiales</taxon>
        <taxon>Symbiodiniaceae</taxon>
        <taxon>Symbiodinium</taxon>
    </lineage>
</organism>
<proteinExistence type="predicted"/>
<dbReference type="OrthoDB" id="465938at2759"/>
<sequence length="280" mass="30596">MGANVDSFLKALTATKEALKSIASIGNTAKSHHAESGAFIIGKHDTSITPLGSASDPYETALNCKLPQLNTASAKEVAKLMRGFPEGFAQGDPSSNRVRKADGMIPQKPNLPMKEEDEEDVLEEGPPDLDKEGPPEKEDVLELAKLHQRAQGKQVGSATGKMTKIKPVAKKTIHKKPAAQQLLAEVPKAEELGAAKLEEKKQREETILHFVRKVSAQKPGKSYVTVCYCDGSKQRQKRIVEFPESKYADHLQKALAAVKRIQEQKLTFNQARALKLALAE</sequence>
<feature type="region of interest" description="Disordered" evidence="1">
    <location>
        <begin position="85"/>
        <end position="136"/>
    </location>
</feature>
<protein>
    <submittedName>
        <fullName evidence="2">Uncharacterized protein</fullName>
    </submittedName>
</protein>
<evidence type="ECO:0000313" key="3">
    <source>
        <dbReference type="Proteomes" id="UP000186817"/>
    </source>
</evidence>